<comment type="caution">
    <text evidence="4">The sequence shown here is derived from an EMBL/GenBank/DDBJ whole genome shotgun (WGS) entry which is preliminary data.</text>
</comment>
<dbReference type="Pfam" id="PF02668">
    <property type="entry name" value="TauD"/>
    <property type="match status" value="1"/>
</dbReference>
<evidence type="ECO:0000313" key="5">
    <source>
        <dbReference type="Proteomes" id="UP001296104"/>
    </source>
</evidence>
<feature type="domain" description="TauD/TfdA-like" evidence="3">
    <location>
        <begin position="96"/>
        <end position="372"/>
    </location>
</feature>
<protein>
    <recommendedName>
        <fullName evidence="3">TauD/TfdA-like domain-containing protein</fullName>
    </recommendedName>
</protein>
<evidence type="ECO:0000313" key="4">
    <source>
        <dbReference type="EMBL" id="CAK3967516.1"/>
    </source>
</evidence>
<dbReference type="Gene3D" id="3.60.130.10">
    <property type="entry name" value="Clavaminate synthase-like"/>
    <property type="match status" value="1"/>
</dbReference>
<evidence type="ECO:0000256" key="2">
    <source>
        <dbReference type="ARBA" id="ARBA00023194"/>
    </source>
</evidence>
<dbReference type="GO" id="GO:0016491">
    <property type="term" value="F:oxidoreductase activity"/>
    <property type="evidence" value="ECO:0007669"/>
    <property type="project" value="UniProtKB-KW"/>
</dbReference>
<dbReference type="PANTHER" id="PTHR10696">
    <property type="entry name" value="GAMMA-BUTYROBETAINE HYDROXYLASE-RELATED"/>
    <property type="match status" value="1"/>
</dbReference>
<sequence length="411" mass="46122">MAPALNESLPTTAPHHLAAGHVSKAIFPDGLKTSGQHEPDYALIRRYRDFPQEITGPTVWKAEDYRNNAERWTHVFSEEEISELGTAADDYIQSGTPLTGMTKALFPLPELEKFFGAVRKEIVSGKGFILFKGIPVQEWGLHKSAVAYMGLGAYFGYFVSQNGRGHVLGHVKDLGEDPTQKDKVRIYRTNAKQYFHTDGADLVGLLCMAKALEGGESDIVSTHHVFNTLQREHPDVVETLVTPNWYFDRKGEVSEGQEHWYRSAIMFLENDPSGSPRVWAKFDPNNVTSLARFNSGPDAKIPPLSEKQQHALKTLEETCTRLALHMILDPGDIQLLSNTHVFHARTAYKDYPPGCVDEQGRPRVRRHLMRLWLSVPESEGGWKLPFHDSDEKKRGGIQVNDNAPVCPIDAE</sequence>
<keyword evidence="1" id="KW-0560">Oxidoreductase</keyword>
<keyword evidence="2" id="KW-0045">Antibiotic biosynthesis</keyword>
<dbReference type="SUPFAM" id="SSF51197">
    <property type="entry name" value="Clavaminate synthase-like"/>
    <property type="match status" value="1"/>
</dbReference>
<dbReference type="InterPro" id="IPR042098">
    <property type="entry name" value="TauD-like_sf"/>
</dbReference>
<accession>A0AAI8YX04</accession>
<name>A0AAI8YX04_9PEZI</name>
<evidence type="ECO:0000259" key="3">
    <source>
        <dbReference type="Pfam" id="PF02668"/>
    </source>
</evidence>
<organism evidence="4 5">
    <name type="scientific">Lecanosticta acicola</name>
    <dbReference type="NCBI Taxonomy" id="111012"/>
    <lineage>
        <taxon>Eukaryota</taxon>
        <taxon>Fungi</taxon>
        <taxon>Dikarya</taxon>
        <taxon>Ascomycota</taxon>
        <taxon>Pezizomycotina</taxon>
        <taxon>Dothideomycetes</taxon>
        <taxon>Dothideomycetidae</taxon>
        <taxon>Mycosphaerellales</taxon>
        <taxon>Mycosphaerellaceae</taxon>
        <taxon>Lecanosticta</taxon>
    </lineage>
</organism>
<dbReference type="PANTHER" id="PTHR10696:SF56">
    <property type="entry name" value="TAUD_TFDA-LIKE DOMAIN-CONTAINING PROTEIN"/>
    <property type="match status" value="1"/>
</dbReference>
<dbReference type="GO" id="GO:0017000">
    <property type="term" value="P:antibiotic biosynthetic process"/>
    <property type="evidence" value="ECO:0007669"/>
    <property type="project" value="UniProtKB-KW"/>
</dbReference>
<keyword evidence="5" id="KW-1185">Reference proteome</keyword>
<reference evidence="4" key="1">
    <citation type="submission" date="2023-11" db="EMBL/GenBank/DDBJ databases">
        <authorList>
            <person name="Alioto T."/>
            <person name="Alioto T."/>
            <person name="Gomez Garrido J."/>
        </authorList>
    </citation>
    <scope>NUCLEOTIDE SEQUENCE</scope>
</reference>
<dbReference type="InterPro" id="IPR003819">
    <property type="entry name" value="TauD/TfdA-like"/>
</dbReference>
<dbReference type="Proteomes" id="UP001296104">
    <property type="component" value="Unassembled WGS sequence"/>
</dbReference>
<dbReference type="EMBL" id="CAVMBE010000017">
    <property type="protein sequence ID" value="CAK3967516.1"/>
    <property type="molecule type" value="Genomic_DNA"/>
</dbReference>
<gene>
    <name evidence="4" type="ORF">LECACI_7A003535</name>
</gene>
<evidence type="ECO:0000256" key="1">
    <source>
        <dbReference type="ARBA" id="ARBA00023002"/>
    </source>
</evidence>
<dbReference type="InterPro" id="IPR050411">
    <property type="entry name" value="AlphaKG_dependent_hydroxylases"/>
</dbReference>
<dbReference type="AlphaFoldDB" id="A0AAI8YX04"/>
<proteinExistence type="predicted"/>